<dbReference type="PATRIC" id="fig|991778.3.peg.5667"/>
<protein>
    <submittedName>
        <fullName evidence="1">Uncharacterized protein</fullName>
    </submittedName>
</protein>
<name>F2B039_RHOBT</name>
<gene>
    <name evidence="1" type="ORF">RBWH47_03159</name>
</gene>
<comment type="caution">
    <text evidence="1">The sequence shown here is derived from an EMBL/GenBank/DDBJ whole genome shotgun (WGS) entry which is preliminary data.</text>
</comment>
<sequence>MIAELIAANNPTARPVSVDESAVCFLSESGVPEWMVRSLTATAYDEWMPLQNHFIAPVNQLRELNNEELYRPWFQRRYLTIGGGLNGDPIAIDLNTLLMCFLFHDQMYLRENDLPDDFVLHTPLTYTDFWTGVANDPSFPVDAYEAEARWGRFPRNCAG</sequence>
<dbReference type="AlphaFoldDB" id="F2B039"/>
<organism evidence="1 2">
    <name type="scientific">Rhodopirellula baltica WH47</name>
    <dbReference type="NCBI Taxonomy" id="991778"/>
    <lineage>
        <taxon>Bacteria</taxon>
        <taxon>Pseudomonadati</taxon>
        <taxon>Planctomycetota</taxon>
        <taxon>Planctomycetia</taxon>
        <taxon>Pirellulales</taxon>
        <taxon>Pirellulaceae</taxon>
        <taxon>Rhodopirellula</taxon>
    </lineage>
</organism>
<accession>F2B039</accession>
<evidence type="ECO:0000313" key="2">
    <source>
        <dbReference type="Proteomes" id="UP000006222"/>
    </source>
</evidence>
<dbReference type="RefSeq" id="WP_007329249.1">
    <property type="nucleotide sequence ID" value="NZ_AFAR01000272.1"/>
</dbReference>
<dbReference type="EMBL" id="AFAR01000272">
    <property type="protein sequence ID" value="EGF24792.1"/>
    <property type="molecule type" value="Genomic_DNA"/>
</dbReference>
<dbReference type="Proteomes" id="UP000006222">
    <property type="component" value="Unassembled WGS sequence"/>
</dbReference>
<proteinExistence type="predicted"/>
<reference evidence="1 2" key="1">
    <citation type="journal article" date="2013" name="Mar. Genomics">
        <title>Expression of sulfatases in Rhodopirellula baltica and the diversity of sulfatases in the genus Rhodopirellula.</title>
        <authorList>
            <person name="Wegner C.E."/>
            <person name="Richter-Heitmann T."/>
            <person name="Klindworth A."/>
            <person name="Klockow C."/>
            <person name="Richter M."/>
            <person name="Achstetter T."/>
            <person name="Glockner F.O."/>
            <person name="Harder J."/>
        </authorList>
    </citation>
    <scope>NUCLEOTIDE SEQUENCE [LARGE SCALE GENOMIC DNA]</scope>
    <source>
        <strain evidence="1 2">WH47</strain>
    </source>
</reference>
<evidence type="ECO:0000313" key="1">
    <source>
        <dbReference type="EMBL" id="EGF24792.1"/>
    </source>
</evidence>